<name>A0ABT7MI11_9PSEU</name>
<proteinExistence type="predicted"/>
<dbReference type="EMBL" id="JASVWF010000010">
    <property type="protein sequence ID" value="MDL5160328.1"/>
    <property type="molecule type" value="Genomic_DNA"/>
</dbReference>
<dbReference type="Proteomes" id="UP001231924">
    <property type="component" value="Unassembled WGS sequence"/>
</dbReference>
<sequence>MGQTGGVTTAGRQAAPSPTRLRLVLAAVLAGAVLAVPPFLAQGHGPAPDPVRARAQVVTAGAPPTTAARVDPLAAGRALAALPATGKGVFDSATGDFASHFDDVGDSDQTQGGARPRVVAGPAMRFALPGGGRRSEVLPRTPEYREGDDVWVHDVSALHGLPTGTSTWQLILQWHQRANSGSPPVALEAGGGRLRLANVGGDQQDLGPLRPDDRLDVVLHVHFSRSAAKAVIDVWRDGKAVLRDYHPPRGTLLDGADYLKLGLYRDPSIAQDSAMTTTRLVAGPTAESINVQGITPGR</sequence>
<keyword evidence="1" id="KW-0472">Membrane</keyword>
<keyword evidence="1" id="KW-0812">Transmembrane</keyword>
<comment type="caution">
    <text evidence="2">The sequence shown here is derived from an EMBL/GenBank/DDBJ whole genome shotgun (WGS) entry which is preliminary data.</text>
</comment>
<protein>
    <submittedName>
        <fullName evidence="2">Heparin lyase I family protein</fullName>
    </submittedName>
</protein>
<accession>A0ABT7MI11</accession>
<keyword evidence="1" id="KW-1133">Transmembrane helix</keyword>
<organism evidence="2 3">
    <name type="scientific">Actinomycetospora termitidis</name>
    <dbReference type="NCBI Taxonomy" id="3053470"/>
    <lineage>
        <taxon>Bacteria</taxon>
        <taxon>Bacillati</taxon>
        <taxon>Actinomycetota</taxon>
        <taxon>Actinomycetes</taxon>
        <taxon>Pseudonocardiales</taxon>
        <taxon>Pseudonocardiaceae</taxon>
        <taxon>Actinomycetospora</taxon>
    </lineage>
</organism>
<dbReference type="Pfam" id="PF14099">
    <property type="entry name" value="Polysacc_lyase"/>
    <property type="match status" value="1"/>
</dbReference>
<dbReference type="RefSeq" id="WP_286056932.1">
    <property type="nucleotide sequence ID" value="NZ_JASVWF010000010.1"/>
</dbReference>
<keyword evidence="2" id="KW-0456">Lyase</keyword>
<dbReference type="Gene3D" id="2.60.120.200">
    <property type="match status" value="1"/>
</dbReference>
<dbReference type="GO" id="GO:0016829">
    <property type="term" value="F:lyase activity"/>
    <property type="evidence" value="ECO:0007669"/>
    <property type="project" value="UniProtKB-KW"/>
</dbReference>
<feature type="transmembrane region" description="Helical" evidence="1">
    <location>
        <begin position="21"/>
        <end position="40"/>
    </location>
</feature>
<gene>
    <name evidence="2" type="ORF">QRT03_30475</name>
</gene>
<dbReference type="InterPro" id="IPR025975">
    <property type="entry name" value="Polysacc_lyase"/>
</dbReference>
<keyword evidence="3" id="KW-1185">Reference proteome</keyword>
<evidence type="ECO:0000256" key="1">
    <source>
        <dbReference type="SAM" id="Phobius"/>
    </source>
</evidence>
<evidence type="ECO:0000313" key="2">
    <source>
        <dbReference type="EMBL" id="MDL5160328.1"/>
    </source>
</evidence>
<reference evidence="2 3" key="1">
    <citation type="submission" date="2023-06" db="EMBL/GenBank/DDBJ databases">
        <title>Actinomycetospora Odt1-22.</title>
        <authorList>
            <person name="Supong K."/>
        </authorList>
    </citation>
    <scope>NUCLEOTIDE SEQUENCE [LARGE SCALE GENOMIC DNA]</scope>
    <source>
        <strain evidence="2 3">Odt1-22</strain>
    </source>
</reference>
<evidence type="ECO:0000313" key="3">
    <source>
        <dbReference type="Proteomes" id="UP001231924"/>
    </source>
</evidence>